<dbReference type="InterPro" id="IPR027417">
    <property type="entry name" value="P-loop_NTPase"/>
</dbReference>
<dbReference type="SUPFAM" id="SSF52540">
    <property type="entry name" value="P-loop containing nucleoside triphosphate hydrolases"/>
    <property type="match status" value="1"/>
</dbReference>
<evidence type="ECO:0000256" key="2">
    <source>
        <dbReference type="ARBA" id="ARBA00022741"/>
    </source>
</evidence>
<evidence type="ECO:0000313" key="6">
    <source>
        <dbReference type="EMBL" id="CAF0829426.1"/>
    </source>
</evidence>
<dbReference type="Proteomes" id="UP000677228">
    <property type="component" value="Unassembled WGS sequence"/>
</dbReference>
<protein>
    <recommendedName>
        <fullName evidence="5">Kinesin motor domain-containing protein</fullName>
    </recommendedName>
</protein>
<feature type="domain" description="Kinesin motor" evidence="5">
    <location>
        <begin position="202"/>
        <end position="410"/>
    </location>
</feature>
<dbReference type="GO" id="GO:0008017">
    <property type="term" value="F:microtubule binding"/>
    <property type="evidence" value="ECO:0007669"/>
    <property type="project" value="InterPro"/>
</dbReference>
<dbReference type="GO" id="GO:0005856">
    <property type="term" value="C:cytoskeleton"/>
    <property type="evidence" value="ECO:0007669"/>
    <property type="project" value="UniProtKB-SubCell"/>
</dbReference>
<dbReference type="GO" id="GO:0007018">
    <property type="term" value="P:microtubule-based movement"/>
    <property type="evidence" value="ECO:0007669"/>
    <property type="project" value="InterPro"/>
</dbReference>
<evidence type="ECO:0000256" key="4">
    <source>
        <dbReference type="ARBA" id="ARBA00023212"/>
    </source>
</evidence>
<sequence length="950" mass="107569">MTYARALHAWVGNLFPELELDDDDDDDDEEIEWQGNLKEKKKTVKMKCRTLKKQNMVEQLNQQPQTSLSLMQSPILVLKNDVNLSSLLSTTKTDVFNDNDTRIYDNNNNNNSTDFMMKLRPPPIPPTLSRTMIKINKTNTNRVNGEIPVISLKTLTKTQKSEVHLPEIKIGIRLWNPSFYDSIHSSTPSFIKVDKLQRQITVSDQKNNKISNSNNVNPSKTFSFDQIFVPEESNLDISGKLLIELIHTLINGKNSTFICIGHCREANYHCLLGNLLKKCSPSVDIEQTGLLLCAITWLFHLIANQHCTKVFVRISAQEVKDKKTSVRDLLKNEDNNNNKTASNIQYFQQQQVPSEHVVTGYVNAAQLINRAFENLTHTDDCNNTLIITIHLYQHDDEHNNNHSCLHFICLGHISEMTTHFGNILMATVNGQKHMPLYNNVDHHRCAHYLTEYIGDCHRLWLLANINVPTCQQTDILHTLQIMSKLHRTFKRTMKHKTKIHNGYLLSKSLLQRNSDLNCLPNSNASAETVDCCGSMSKDGCSLTTLEHLRKHMETVRSKQPNEVWVDGPLSKTKQLTKNEIWIDGPHEFLSTSKHREQNDVTNWKPMHTKAKVIDSSPVDSEKMRNTGDLMQSSLDNAHILSNNTVLRQRLLNDQLPPSSTPASPILLSPKRGISPFVKLNSNLNNKIHPTHLQFGCLKSEEQTASFSNHRSPMFRQNRTTDDITDDNCSTCSESVISSRCHVPQLIPLEKDPLLPFRCLTKLSPPMTRSISSVKVREDPCVQKIDIGDQETLAVTIKSGCHTLPSTYRSQRQRLPIPTTTQTTGSQSTSAAVSALVGSFYAPTTAPHQGLLMPYSSQTLPNRHSTISKSIDDDMESLQKILETLIVDKNDEKSLTRSLQSIKSTPIVTDINSTSLLETKQPIEIMSKEEKTKRLSRIVSPNRLERLQSAM</sequence>
<evidence type="ECO:0000256" key="3">
    <source>
        <dbReference type="ARBA" id="ARBA00022840"/>
    </source>
</evidence>
<dbReference type="GO" id="GO:0005524">
    <property type="term" value="F:ATP binding"/>
    <property type="evidence" value="ECO:0007669"/>
    <property type="project" value="UniProtKB-KW"/>
</dbReference>
<keyword evidence="4" id="KW-0206">Cytoskeleton</keyword>
<comment type="subcellular location">
    <subcellularLocation>
        <location evidence="1">Cytoplasm</location>
        <location evidence="1">Cytoskeleton</location>
    </subcellularLocation>
</comment>
<evidence type="ECO:0000259" key="5">
    <source>
        <dbReference type="Pfam" id="PF00225"/>
    </source>
</evidence>
<organism evidence="6 8">
    <name type="scientific">Didymodactylos carnosus</name>
    <dbReference type="NCBI Taxonomy" id="1234261"/>
    <lineage>
        <taxon>Eukaryota</taxon>
        <taxon>Metazoa</taxon>
        <taxon>Spiralia</taxon>
        <taxon>Gnathifera</taxon>
        <taxon>Rotifera</taxon>
        <taxon>Eurotatoria</taxon>
        <taxon>Bdelloidea</taxon>
        <taxon>Philodinida</taxon>
        <taxon>Philodinidae</taxon>
        <taxon>Didymodactylos</taxon>
    </lineage>
</organism>
<keyword evidence="4" id="KW-0963">Cytoplasm</keyword>
<gene>
    <name evidence="6" type="ORF">OVA965_LOCUS6067</name>
    <name evidence="7" type="ORF">TMI583_LOCUS6063</name>
</gene>
<dbReference type="EMBL" id="CAJOBA010001776">
    <property type="protein sequence ID" value="CAF3613972.1"/>
    <property type="molecule type" value="Genomic_DNA"/>
</dbReference>
<reference evidence="6" key="1">
    <citation type="submission" date="2021-02" db="EMBL/GenBank/DDBJ databases">
        <authorList>
            <person name="Nowell W R."/>
        </authorList>
    </citation>
    <scope>NUCLEOTIDE SEQUENCE</scope>
</reference>
<dbReference type="GO" id="GO:0003777">
    <property type="term" value="F:microtubule motor activity"/>
    <property type="evidence" value="ECO:0007669"/>
    <property type="project" value="InterPro"/>
</dbReference>
<accession>A0A8S2D8I6</accession>
<evidence type="ECO:0000256" key="1">
    <source>
        <dbReference type="ARBA" id="ARBA00004245"/>
    </source>
</evidence>
<dbReference type="PANTHER" id="PTHR21608:SF7">
    <property type="entry name" value="KINESIN-LIKE PROTEIN CG14535"/>
    <property type="match status" value="1"/>
</dbReference>
<dbReference type="Proteomes" id="UP000682733">
    <property type="component" value="Unassembled WGS sequence"/>
</dbReference>
<keyword evidence="3" id="KW-0067">ATP-binding</keyword>
<comment type="caution">
    <text evidence="6">The sequence shown here is derived from an EMBL/GenBank/DDBJ whole genome shotgun (WGS) entry which is preliminary data.</text>
</comment>
<dbReference type="AlphaFoldDB" id="A0A8S2D8I6"/>
<name>A0A8S2D8I6_9BILA</name>
<proteinExistence type="predicted"/>
<keyword evidence="2" id="KW-0547">Nucleotide-binding</keyword>
<dbReference type="InterPro" id="IPR027640">
    <property type="entry name" value="Kinesin-like_fam"/>
</dbReference>
<dbReference type="PANTHER" id="PTHR21608">
    <property type="entry name" value="KINESIN-LIKE PROTEIN CG14535"/>
    <property type="match status" value="1"/>
</dbReference>
<evidence type="ECO:0000313" key="8">
    <source>
        <dbReference type="Proteomes" id="UP000677228"/>
    </source>
</evidence>
<dbReference type="Gene3D" id="3.40.850.10">
    <property type="entry name" value="Kinesin motor domain"/>
    <property type="match status" value="1"/>
</dbReference>
<dbReference type="InterPro" id="IPR001752">
    <property type="entry name" value="Kinesin_motor_dom"/>
</dbReference>
<dbReference type="InterPro" id="IPR036961">
    <property type="entry name" value="Kinesin_motor_dom_sf"/>
</dbReference>
<dbReference type="EMBL" id="CAJNOK010001776">
    <property type="protein sequence ID" value="CAF0829426.1"/>
    <property type="molecule type" value="Genomic_DNA"/>
</dbReference>
<dbReference type="Pfam" id="PF00225">
    <property type="entry name" value="Kinesin"/>
    <property type="match status" value="1"/>
</dbReference>
<evidence type="ECO:0000313" key="7">
    <source>
        <dbReference type="EMBL" id="CAF3613972.1"/>
    </source>
</evidence>